<comment type="similarity">
    <text evidence="3 11">Belongs to the ketopantoate reductase family.</text>
</comment>
<evidence type="ECO:0000259" key="12">
    <source>
        <dbReference type="Pfam" id="PF02558"/>
    </source>
</evidence>
<dbReference type="FunFam" id="3.40.50.720:FF:000307">
    <property type="entry name" value="2-dehydropantoate 2-reductase"/>
    <property type="match status" value="1"/>
</dbReference>
<evidence type="ECO:0000313" key="14">
    <source>
        <dbReference type="EMBL" id="RAI57573.1"/>
    </source>
</evidence>
<dbReference type="InterPro" id="IPR013328">
    <property type="entry name" value="6PGD_dom2"/>
</dbReference>
<dbReference type="GO" id="GO:0015940">
    <property type="term" value="P:pantothenate biosynthetic process"/>
    <property type="evidence" value="ECO:0007669"/>
    <property type="project" value="UniProtKB-UniPathway"/>
</dbReference>
<evidence type="ECO:0000256" key="10">
    <source>
        <dbReference type="ARBA" id="ARBA00048793"/>
    </source>
</evidence>
<dbReference type="InterPro" id="IPR003710">
    <property type="entry name" value="ApbA"/>
</dbReference>
<evidence type="ECO:0000256" key="6">
    <source>
        <dbReference type="ARBA" id="ARBA00022655"/>
    </source>
</evidence>
<evidence type="ECO:0000256" key="3">
    <source>
        <dbReference type="ARBA" id="ARBA00007870"/>
    </source>
</evidence>
<dbReference type="EC" id="1.1.1.169" evidence="4 11"/>
<dbReference type="RefSeq" id="WP_111471349.1">
    <property type="nucleotide sequence ID" value="NZ_QLIX01000016.1"/>
</dbReference>
<reference evidence="15" key="1">
    <citation type="submission" date="2018-06" db="EMBL/GenBank/DDBJ databases">
        <authorList>
            <person name="Khan S.A."/>
        </authorList>
    </citation>
    <scope>NUCLEOTIDE SEQUENCE [LARGE SCALE GENOMIC DNA]</scope>
    <source>
        <strain evidence="15">DB-1506</strain>
    </source>
</reference>
<keyword evidence="15" id="KW-1185">Reference proteome</keyword>
<dbReference type="Proteomes" id="UP000249065">
    <property type="component" value="Unassembled WGS sequence"/>
</dbReference>
<protein>
    <recommendedName>
        <fullName evidence="5 11">2-dehydropantoate 2-reductase</fullName>
        <ecNumber evidence="4 11">1.1.1.169</ecNumber>
    </recommendedName>
    <alternativeName>
        <fullName evidence="9 11">Ketopantoate reductase</fullName>
    </alternativeName>
</protein>
<dbReference type="Pfam" id="PF08546">
    <property type="entry name" value="ApbA_C"/>
    <property type="match status" value="1"/>
</dbReference>
<keyword evidence="7 11" id="KW-0521">NADP</keyword>
<name>A0A327M5Y1_9PROT</name>
<dbReference type="InterPro" id="IPR008927">
    <property type="entry name" value="6-PGluconate_DH-like_C_sf"/>
</dbReference>
<dbReference type="NCBIfam" id="TIGR00745">
    <property type="entry name" value="apbA_panE"/>
    <property type="match status" value="1"/>
</dbReference>
<sequence length="312" mass="32297">MRILVIGAGALGGYFGGRLLEAGRDVSFLVRPRRAEQLARHGLVLDSLHGNANLQPRTVQAGGLEGPYDLVLLAVKAPALEAAMADAAPAIGPGTTILPVLNGLRHLDLLAARFGAARVLGGVAQIPATLGPEGQVIHRMSPDHQLIFGEVAGGLSDRVRAIEAAFAGANFRPRASEAILQEMWEKWAGLASLAGATCLMRGPVGDILAAPGGEDFLRGIFAECSAVAAAAGHALRPPMVEAATSFLGKPGSLLTASMLRDVERGSPAEGEHVLGDMIARAGQLGVPVPLLALARLHLGTYEARRRREAAAG</sequence>
<dbReference type="NCBIfam" id="NF005094">
    <property type="entry name" value="PRK06522.2-5"/>
    <property type="match status" value="1"/>
</dbReference>
<dbReference type="InterPro" id="IPR036291">
    <property type="entry name" value="NAD(P)-bd_dom_sf"/>
</dbReference>
<dbReference type="Pfam" id="PF02558">
    <property type="entry name" value="ApbA"/>
    <property type="match status" value="1"/>
</dbReference>
<dbReference type="GO" id="GO:0008677">
    <property type="term" value="F:2-dehydropantoate 2-reductase activity"/>
    <property type="evidence" value="ECO:0007669"/>
    <property type="project" value="UniProtKB-EC"/>
</dbReference>
<evidence type="ECO:0000256" key="2">
    <source>
        <dbReference type="ARBA" id="ARBA00004994"/>
    </source>
</evidence>
<gene>
    <name evidence="14" type="ORF">DOO78_18495</name>
</gene>
<evidence type="ECO:0000256" key="1">
    <source>
        <dbReference type="ARBA" id="ARBA00002919"/>
    </source>
</evidence>
<evidence type="ECO:0000256" key="8">
    <source>
        <dbReference type="ARBA" id="ARBA00023002"/>
    </source>
</evidence>
<evidence type="ECO:0000259" key="13">
    <source>
        <dbReference type="Pfam" id="PF08546"/>
    </source>
</evidence>
<keyword evidence="6 11" id="KW-0566">Pantothenate biosynthesis</keyword>
<comment type="function">
    <text evidence="1 11">Catalyzes the NADPH-dependent reduction of ketopantoate into pantoic acid.</text>
</comment>
<dbReference type="Gene3D" id="1.10.1040.10">
    <property type="entry name" value="N-(1-d-carboxylethyl)-l-norvaline Dehydrogenase, domain 2"/>
    <property type="match status" value="1"/>
</dbReference>
<feature type="domain" description="Ketopantoate reductase C-terminal" evidence="13">
    <location>
        <begin position="179"/>
        <end position="292"/>
    </location>
</feature>
<evidence type="ECO:0000256" key="5">
    <source>
        <dbReference type="ARBA" id="ARBA00019465"/>
    </source>
</evidence>
<evidence type="ECO:0000256" key="11">
    <source>
        <dbReference type="RuleBase" id="RU362068"/>
    </source>
</evidence>
<evidence type="ECO:0000256" key="9">
    <source>
        <dbReference type="ARBA" id="ARBA00032024"/>
    </source>
</evidence>
<feature type="domain" description="Ketopantoate reductase N-terminal" evidence="12">
    <location>
        <begin position="3"/>
        <end position="151"/>
    </location>
</feature>
<comment type="caution">
    <text evidence="14">The sequence shown here is derived from an EMBL/GenBank/DDBJ whole genome shotgun (WGS) entry which is preliminary data.</text>
</comment>
<dbReference type="InterPro" id="IPR051402">
    <property type="entry name" value="KPR-Related"/>
</dbReference>
<comment type="catalytic activity">
    <reaction evidence="10 11">
        <text>(R)-pantoate + NADP(+) = 2-dehydropantoate + NADPH + H(+)</text>
        <dbReference type="Rhea" id="RHEA:16233"/>
        <dbReference type="ChEBI" id="CHEBI:11561"/>
        <dbReference type="ChEBI" id="CHEBI:15378"/>
        <dbReference type="ChEBI" id="CHEBI:15980"/>
        <dbReference type="ChEBI" id="CHEBI:57783"/>
        <dbReference type="ChEBI" id="CHEBI:58349"/>
        <dbReference type="EC" id="1.1.1.169"/>
    </reaction>
</comment>
<organism evidence="14 15">
    <name type="scientific">Roseicella frigidaeris</name>
    <dbReference type="NCBI Taxonomy" id="2230885"/>
    <lineage>
        <taxon>Bacteria</taxon>
        <taxon>Pseudomonadati</taxon>
        <taxon>Pseudomonadota</taxon>
        <taxon>Alphaproteobacteria</taxon>
        <taxon>Acetobacterales</taxon>
        <taxon>Roseomonadaceae</taxon>
        <taxon>Roseicella</taxon>
    </lineage>
</organism>
<dbReference type="EMBL" id="QLIX01000016">
    <property type="protein sequence ID" value="RAI57573.1"/>
    <property type="molecule type" value="Genomic_DNA"/>
</dbReference>
<evidence type="ECO:0000256" key="4">
    <source>
        <dbReference type="ARBA" id="ARBA00013014"/>
    </source>
</evidence>
<dbReference type="AlphaFoldDB" id="A0A327M5Y1"/>
<dbReference type="InterPro" id="IPR013752">
    <property type="entry name" value="KPA_reductase"/>
</dbReference>
<accession>A0A327M5Y1</accession>
<dbReference type="GO" id="GO:0005737">
    <property type="term" value="C:cytoplasm"/>
    <property type="evidence" value="ECO:0007669"/>
    <property type="project" value="TreeGrafter"/>
</dbReference>
<dbReference type="FunFam" id="1.10.1040.10:FF:000017">
    <property type="entry name" value="2-dehydropantoate 2-reductase"/>
    <property type="match status" value="1"/>
</dbReference>
<dbReference type="PANTHER" id="PTHR21708">
    <property type="entry name" value="PROBABLE 2-DEHYDROPANTOATE 2-REDUCTASE"/>
    <property type="match status" value="1"/>
</dbReference>
<proteinExistence type="inferred from homology"/>
<keyword evidence="8 11" id="KW-0560">Oxidoreductase</keyword>
<dbReference type="PANTHER" id="PTHR21708:SF26">
    <property type="entry name" value="2-DEHYDROPANTOATE 2-REDUCTASE"/>
    <property type="match status" value="1"/>
</dbReference>
<evidence type="ECO:0000256" key="7">
    <source>
        <dbReference type="ARBA" id="ARBA00022857"/>
    </source>
</evidence>
<comment type="pathway">
    <text evidence="2 11">Cofactor biosynthesis; (R)-pantothenate biosynthesis; (R)-pantoate from 3-methyl-2-oxobutanoate: step 2/2.</text>
</comment>
<evidence type="ECO:0000313" key="15">
    <source>
        <dbReference type="Proteomes" id="UP000249065"/>
    </source>
</evidence>
<dbReference type="UniPathway" id="UPA00028">
    <property type="reaction ID" value="UER00004"/>
</dbReference>
<dbReference type="OrthoDB" id="247668at2"/>
<dbReference type="SUPFAM" id="SSF51735">
    <property type="entry name" value="NAD(P)-binding Rossmann-fold domains"/>
    <property type="match status" value="1"/>
</dbReference>
<dbReference type="InterPro" id="IPR013332">
    <property type="entry name" value="KPR_N"/>
</dbReference>
<dbReference type="Gene3D" id="3.40.50.720">
    <property type="entry name" value="NAD(P)-binding Rossmann-like Domain"/>
    <property type="match status" value="1"/>
</dbReference>
<dbReference type="SUPFAM" id="SSF48179">
    <property type="entry name" value="6-phosphogluconate dehydrogenase C-terminal domain-like"/>
    <property type="match status" value="1"/>
</dbReference>